<evidence type="ECO:0000256" key="1">
    <source>
        <dbReference type="PROSITE-ProRule" id="PRU10141"/>
    </source>
</evidence>
<organism evidence="4 5">
    <name type="scientific">Buddleja alternifolia</name>
    <dbReference type="NCBI Taxonomy" id="168488"/>
    <lineage>
        <taxon>Eukaryota</taxon>
        <taxon>Viridiplantae</taxon>
        <taxon>Streptophyta</taxon>
        <taxon>Embryophyta</taxon>
        <taxon>Tracheophyta</taxon>
        <taxon>Spermatophyta</taxon>
        <taxon>Magnoliopsida</taxon>
        <taxon>eudicotyledons</taxon>
        <taxon>Gunneridae</taxon>
        <taxon>Pentapetalae</taxon>
        <taxon>asterids</taxon>
        <taxon>lamiids</taxon>
        <taxon>Lamiales</taxon>
        <taxon>Scrophulariaceae</taxon>
        <taxon>Buddlejeae</taxon>
        <taxon>Buddleja</taxon>
    </lineage>
</organism>
<evidence type="ECO:0000313" key="5">
    <source>
        <dbReference type="Proteomes" id="UP000826271"/>
    </source>
</evidence>
<dbReference type="GO" id="GO:0004672">
    <property type="term" value="F:protein kinase activity"/>
    <property type="evidence" value="ECO:0007669"/>
    <property type="project" value="InterPro"/>
</dbReference>
<sequence>MMKCFYIFKSSSSRSRSRRRPGKSAPELRKPEEESNNSNRRACKSTGSMPSPRRSIPEMYREKGQHHLREFSLSQLREATNNFNRLLKIGEGGFGSVYKGSINIQHSQHPTIVAIKKLNTQGLQPVGTRGYAAPEYVETGHLTVKSDIWSFGVVLYEILTGRRTLERNLPSAEQKLLEWVKQFPADSKRFSMIIDQRLQNQYSLSAARRIAKLADSCLNKNPKDRPAMTQVVEILKQAMEESQGTSSQATKSSSLGTNPAMAPIKPFRQIPHMAQASGSRLNVKDNGGNLVVKISS</sequence>
<protein>
    <recommendedName>
        <fullName evidence="3">Protein kinase domain-containing protein</fullName>
    </recommendedName>
</protein>
<accession>A0AAV6XPG3</accession>
<dbReference type="Gene3D" id="1.10.510.10">
    <property type="entry name" value="Transferase(Phosphotransferase) domain 1"/>
    <property type="match status" value="1"/>
</dbReference>
<reference evidence="4" key="1">
    <citation type="submission" date="2019-10" db="EMBL/GenBank/DDBJ databases">
        <authorList>
            <person name="Zhang R."/>
            <person name="Pan Y."/>
            <person name="Wang J."/>
            <person name="Ma R."/>
            <person name="Yu S."/>
        </authorList>
    </citation>
    <scope>NUCLEOTIDE SEQUENCE</scope>
    <source>
        <strain evidence="4">LA-IB0</strain>
        <tissue evidence="4">Leaf</tissue>
    </source>
</reference>
<dbReference type="SUPFAM" id="SSF56112">
    <property type="entry name" value="Protein kinase-like (PK-like)"/>
    <property type="match status" value="1"/>
</dbReference>
<dbReference type="Pfam" id="PF00069">
    <property type="entry name" value="Pkinase"/>
    <property type="match status" value="1"/>
</dbReference>
<keyword evidence="1" id="KW-0547">Nucleotide-binding</keyword>
<evidence type="ECO:0000313" key="4">
    <source>
        <dbReference type="EMBL" id="KAG8382456.1"/>
    </source>
</evidence>
<gene>
    <name evidence="4" type="ORF">BUALT_Bualt05G0079100</name>
</gene>
<name>A0AAV6XPG3_9LAMI</name>
<keyword evidence="1" id="KW-0067">ATP-binding</keyword>
<dbReference type="InterPro" id="IPR000719">
    <property type="entry name" value="Prot_kinase_dom"/>
</dbReference>
<feature type="compositionally biased region" description="Polar residues" evidence="2">
    <location>
        <begin position="36"/>
        <end position="49"/>
    </location>
</feature>
<feature type="binding site" evidence="1">
    <location>
        <position position="117"/>
    </location>
    <ligand>
        <name>ATP</name>
        <dbReference type="ChEBI" id="CHEBI:30616"/>
    </ligand>
</feature>
<dbReference type="PROSITE" id="PS00107">
    <property type="entry name" value="PROTEIN_KINASE_ATP"/>
    <property type="match status" value="1"/>
</dbReference>
<dbReference type="InterPro" id="IPR017441">
    <property type="entry name" value="Protein_kinase_ATP_BS"/>
</dbReference>
<comment type="caution">
    <text evidence="4">The sequence shown here is derived from an EMBL/GenBank/DDBJ whole genome shotgun (WGS) entry which is preliminary data.</text>
</comment>
<dbReference type="InterPro" id="IPR011009">
    <property type="entry name" value="Kinase-like_dom_sf"/>
</dbReference>
<keyword evidence="5" id="KW-1185">Reference proteome</keyword>
<feature type="region of interest" description="Disordered" evidence="2">
    <location>
        <begin position="239"/>
        <end position="263"/>
    </location>
</feature>
<feature type="domain" description="Protein kinase" evidence="3">
    <location>
        <begin position="1"/>
        <end position="239"/>
    </location>
</feature>
<evidence type="ECO:0000259" key="3">
    <source>
        <dbReference type="PROSITE" id="PS50011"/>
    </source>
</evidence>
<dbReference type="InterPro" id="IPR050823">
    <property type="entry name" value="Plant_Ser_Thr_Prot_Kinase"/>
</dbReference>
<dbReference type="AlphaFoldDB" id="A0AAV6XPG3"/>
<feature type="compositionally biased region" description="Polar residues" evidence="2">
    <location>
        <begin position="240"/>
        <end position="257"/>
    </location>
</feature>
<dbReference type="EMBL" id="WHWC01000005">
    <property type="protein sequence ID" value="KAG8382456.1"/>
    <property type="molecule type" value="Genomic_DNA"/>
</dbReference>
<proteinExistence type="predicted"/>
<dbReference type="GO" id="GO:0005524">
    <property type="term" value="F:ATP binding"/>
    <property type="evidence" value="ECO:0007669"/>
    <property type="project" value="UniProtKB-UniRule"/>
</dbReference>
<evidence type="ECO:0000256" key="2">
    <source>
        <dbReference type="SAM" id="MobiDB-lite"/>
    </source>
</evidence>
<dbReference type="Proteomes" id="UP000826271">
    <property type="component" value="Unassembled WGS sequence"/>
</dbReference>
<dbReference type="PROSITE" id="PS50011">
    <property type="entry name" value="PROTEIN_KINASE_DOM"/>
    <property type="match status" value="1"/>
</dbReference>
<feature type="region of interest" description="Disordered" evidence="2">
    <location>
        <begin position="9"/>
        <end position="56"/>
    </location>
</feature>
<dbReference type="PANTHER" id="PTHR45621">
    <property type="entry name" value="OS01G0588500 PROTEIN-RELATED"/>
    <property type="match status" value="1"/>
</dbReference>